<reference evidence="2" key="1">
    <citation type="journal article" date="2011" name="Nature">
        <title>Genome sequence and analysis of the tuber crop potato.</title>
        <authorList>
            <consortium name="The Potato Genome Sequencing Consortium"/>
        </authorList>
    </citation>
    <scope>NUCLEOTIDE SEQUENCE [LARGE SCALE GENOMIC DNA]</scope>
    <source>
        <strain evidence="2">cv. DM1-3 516 R44</strain>
    </source>
</reference>
<evidence type="ECO:0000313" key="2">
    <source>
        <dbReference type="Proteomes" id="UP000011115"/>
    </source>
</evidence>
<dbReference type="Gramene" id="PGSC0003DMT400096891">
    <property type="protein sequence ID" value="PGSC0003DMT400096891"/>
    <property type="gene ID" value="PGSC0003DMG400046462"/>
</dbReference>
<dbReference type="PaxDb" id="4113-PGSC0003DMT400096891"/>
<sequence length="105" mass="12046">MRDFSVLMEKGREAKQDSLNGLDPNAPKYCRFYAIWSRKDQEDSPDKDTDFDVSLGRVGCILVIPLLILEPGMVERLFSPIESRSYLMNDVGLSVDTFFHNNELK</sequence>
<reference evidence="1" key="2">
    <citation type="submission" date="2015-06" db="UniProtKB">
        <authorList>
            <consortium name="EnsemblPlants"/>
        </authorList>
    </citation>
    <scope>IDENTIFICATION</scope>
    <source>
        <strain evidence="1">DM1-3 516 R44</strain>
    </source>
</reference>
<organism evidence="1 2">
    <name type="scientific">Solanum tuberosum</name>
    <name type="common">Potato</name>
    <dbReference type="NCBI Taxonomy" id="4113"/>
    <lineage>
        <taxon>Eukaryota</taxon>
        <taxon>Viridiplantae</taxon>
        <taxon>Streptophyta</taxon>
        <taxon>Embryophyta</taxon>
        <taxon>Tracheophyta</taxon>
        <taxon>Spermatophyta</taxon>
        <taxon>Magnoliopsida</taxon>
        <taxon>eudicotyledons</taxon>
        <taxon>Gunneridae</taxon>
        <taxon>Pentapetalae</taxon>
        <taxon>asterids</taxon>
        <taxon>lamiids</taxon>
        <taxon>Solanales</taxon>
        <taxon>Solanaceae</taxon>
        <taxon>Solanoideae</taxon>
        <taxon>Solaneae</taxon>
        <taxon>Solanum</taxon>
    </lineage>
</organism>
<name>M1DZG6_SOLTU</name>
<protein>
    <submittedName>
        <fullName evidence="1">Uncharacterized protein</fullName>
    </submittedName>
</protein>
<dbReference type="AlphaFoldDB" id="M1DZG6"/>
<dbReference type="Proteomes" id="UP000011115">
    <property type="component" value="Unassembled WGS sequence"/>
</dbReference>
<proteinExistence type="predicted"/>
<dbReference type="InParanoid" id="M1DZG6"/>
<accession>M1DZG6</accession>
<dbReference type="EnsemblPlants" id="PGSC0003DMT400096891">
    <property type="protein sequence ID" value="PGSC0003DMT400096891"/>
    <property type="gene ID" value="PGSC0003DMG400046462"/>
</dbReference>
<keyword evidence="2" id="KW-1185">Reference proteome</keyword>
<dbReference type="HOGENOM" id="CLU_2350747_0_0_1"/>
<evidence type="ECO:0000313" key="1">
    <source>
        <dbReference type="EnsemblPlants" id="PGSC0003DMT400096891"/>
    </source>
</evidence>